<feature type="coiled-coil region" evidence="1">
    <location>
        <begin position="16"/>
        <end position="43"/>
    </location>
</feature>
<dbReference type="Proteomes" id="UP001651158">
    <property type="component" value="Unassembled WGS sequence"/>
</dbReference>
<evidence type="ECO:0000313" key="2">
    <source>
        <dbReference type="EMBL" id="KAL5105264.1"/>
    </source>
</evidence>
<keyword evidence="1" id="KW-0175">Coiled coil</keyword>
<keyword evidence="3" id="KW-1185">Reference proteome</keyword>
<proteinExistence type="predicted"/>
<evidence type="ECO:0000313" key="3">
    <source>
        <dbReference type="Proteomes" id="UP001651158"/>
    </source>
</evidence>
<protein>
    <submittedName>
        <fullName evidence="2">Uncharacterized protein</fullName>
    </submittedName>
</protein>
<gene>
    <name evidence="2" type="ORF">TcWFU_007665</name>
</gene>
<evidence type="ECO:0000256" key="1">
    <source>
        <dbReference type="SAM" id="Coils"/>
    </source>
</evidence>
<name>A0ABR4Q6Y9_9CEST</name>
<reference evidence="2 3" key="1">
    <citation type="journal article" date="2022" name="Front. Cell. Infect. Microbiol.">
        <title>The Genomes of Two Strains of Taenia crassiceps the Animal Model for the Study of Human Cysticercosis.</title>
        <authorList>
            <person name="Bobes R.J."/>
            <person name="Estrada K."/>
            <person name="Rios-Valencia D.G."/>
            <person name="Calderon-Gallegos A."/>
            <person name="de la Torre P."/>
            <person name="Carrero J.C."/>
            <person name="Sanchez-Flores A."/>
            <person name="Laclette J.P."/>
        </authorList>
    </citation>
    <scope>NUCLEOTIDE SEQUENCE [LARGE SCALE GENOMIC DNA]</scope>
    <source>
        <strain evidence="2">WFUcys</strain>
    </source>
</reference>
<sequence>MQNRPLTRLYLPSDTCKRFQEYLQEKEAQLQHHQQQMEGKEASAIIGTGATTTASVVTRRMTRRSVAELRSDMDHDASS</sequence>
<dbReference type="EMBL" id="JAKROA010000009">
    <property type="protein sequence ID" value="KAL5105264.1"/>
    <property type="molecule type" value="Genomic_DNA"/>
</dbReference>
<accession>A0ABR4Q6Y9</accession>
<comment type="caution">
    <text evidence="2">The sequence shown here is derived from an EMBL/GenBank/DDBJ whole genome shotgun (WGS) entry which is preliminary data.</text>
</comment>
<organism evidence="2 3">
    <name type="scientific">Taenia crassiceps</name>
    <dbReference type="NCBI Taxonomy" id="6207"/>
    <lineage>
        <taxon>Eukaryota</taxon>
        <taxon>Metazoa</taxon>
        <taxon>Spiralia</taxon>
        <taxon>Lophotrochozoa</taxon>
        <taxon>Platyhelminthes</taxon>
        <taxon>Cestoda</taxon>
        <taxon>Eucestoda</taxon>
        <taxon>Cyclophyllidea</taxon>
        <taxon>Taeniidae</taxon>
        <taxon>Taenia</taxon>
    </lineage>
</organism>